<feature type="domain" description="Rcc01698-like C-terminal" evidence="1">
    <location>
        <begin position="2"/>
        <end position="96"/>
    </location>
</feature>
<organism evidence="2 3">
    <name type="scientific">Aurantiacibacter spongiae</name>
    <dbReference type="NCBI Taxonomy" id="2488860"/>
    <lineage>
        <taxon>Bacteria</taxon>
        <taxon>Pseudomonadati</taxon>
        <taxon>Pseudomonadota</taxon>
        <taxon>Alphaproteobacteria</taxon>
        <taxon>Sphingomonadales</taxon>
        <taxon>Erythrobacteraceae</taxon>
        <taxon>Aurantiacibacter</taxon>
    </lineage>
</organism>
<evidence type="ECO:0000259" key="1">
    <source>
        <dbReference type="Pfam" id="PF23666"/>
    </source>
</evidence>
<evidence type="ECO:0000313" key="2">
    <source>
        <dbReference type="EMBL" id="RPF71269.1"/>
    </source>
</evidence>
<dbReference type="OrthoDB" id="8445115at2"/>
<dbReference type="Proteomes" id="UP000275232">
    <property type="component" value="Unassembled WGS sequence"/>
</dbReference>
<comment type="caution">
    <text evidence="2">The sequence shown here is derived from an EMBL/GenBank/DDBJ whole genome shotgun (WGS) entry which is preliminary data.</text>
</comment>
<dbReference type="AlphaFoldDB" id="A0A3N5CX92"/>
<dbReference type="InterPro" id="IPR056490">
    <property type="entry name" value="Rcc01698_C"/>
</dbReference>
<proteinExistence type="predicted"/>
<keyword evidence="3" id="KW-1185">Reference proteome</keyword>
<evidence type="ECO:0000313" key="3">
    <source>
        <dbReference type="Proteomes" id="UP000275232"/>
    </source>
</evidence>
<dbReference type="EMBL" id="RPFZ01000001">
    <property type="protein sequence ID" value="RPF71269.1"/>
    <property type="molecule type" value="Genomic_DNA"/>
</dbReference>
<dbReference type="RefSeq" id="WP_123879554.1">
    <property type="nucleotide sequence ID" value="NZ_RPFZ01000001.1"/>
</dbReference>
<protein>
    <recommendedName>
        <fullName evidence="1">Rcc01698-like C-terminal domain-containing protein</fullName>
    </recommendedName>
</protein>
<accession>A0A3N5CX92</accession>
<name>A0A3N5CX92_9SPHN</name>
<reference evidence="2 3" key="1">
    <citation type="submission" date="2018-11" db="EMBL/GenBank/DDBJ databases">
        <title>Erythrobacter spongiae sp. nov., isolated from a marine sponge.</title>
        <authorList>
            <person name="Zhuang L."/>
            <person name="Luo L."/>
        </authorList>
    </citation>
    <scope>NUCLEOTIDE SEQUENCE [LARGE SCALE GENOMIC DNA]</scope>
    <source>
        <strain evidence="2 3">HN-E23</strain>
    </source>
</reference>
<dbReference type="Pfam" id="PF23666">
    <property type="entry name" value="Rcc01698_C"/>
    <property type="match status" value="1"/>
</dbReference>
<sequence length="245" mass="26217">MFGKTLGALPPSSAVLLDRLAVMEIELVAADFALRSCTSEDLAGGANRALIGEEVIQFLEAAPLGERRWRLSGLLRGRGGTEHRAVLGADARSPFVLLDDRPNALDPDIVGSAGMLAAIGLADTDPVLAPIANAGLSRTPLAPVHPRRFRLPAGGMTLAWTRRARGAWRWTDGADVPLVEDSESYEIGVGAPDRPDLGWQVSEPTLALSPATLENLRRDHSGKPLWVRQIGSFARSQPLLLLTID</sequence>
<gene>
    <name evidence="2" type="ORF">EG799_06340</name>
</gene>